<evidence type="ECO:0000256" key="4">
    <source>
        <dbReference type="ARBA" id="ARBA00023180"/>
    </source>
</evidence>
<evidence type="ECO:0000256" key="1">
    <source>
        <dbReference type="ARBA" id="ARBA00004370"/>
    </source>
</evidence>
<dbReference type="GO" id="GO:0002116">
    <property type="term" value="C:semaphorin receptor complex"/>
    <property type="evidence" value="ECO:0007669"/>
    <property type="project" value="TreeGrafter"/>
</dbReference>
<dbReference type="InterPro" id="IPR016201">
    <property type="entry name" value="PSI"/>
</dbReference>
<dbReference type="SUPFAM" id="SSF101912">
    <property type="entry name" value="Sema domain"/>
    <property type="match status" value="2"/>
</dbReference>
<feature type="chain" id="PRO_5043451849" description="Plexin-C1-like" evidence="5">
    <location>
        <begin position="19"/>
        <end position="554"/>
    </location>
</feature>
<dbReference type="SMART" id="SM00423">
    <property type="entry name" value="PSI"/>
    <property type="match status" value="1"/>
</dbReference>
<accession>A0AAV9S1C8</accession>
<dbReference type="Proteomes" id="UP001311232">
    <property type="component" value="Unassembled WGS sequence"/>
</dbReference>
<dbReference type="GO" id="GO:0005886">
    <property type="term" value="C:plasma membrane"/>
    <property type="evidence" value="ECO:0007669"/>
    <property type="project" value="TreeGrafter"/>
</dbReference>
<dbReference type="GO" id="GO:0007411">
    <property type="term" value="P:axon guidance"/>
    <property type="evidence" value="ECO:0007669"/>
    <property type="project" value="UniProtKB-ARBA"/>
</dbReference>
<evidence type="ECO:0008006" key="10">
    <source>
        <dbReference type="Google" id="ProtNLM"/>
    </source>
</evidence>
<dbReference type="GO" id="GO:0030334">
    <property type="term" value="P:regulation of cell migration"/>
    <property type="evidence" value="ECO:0007669"/>
    <property type="project" value="TreeGrafter"/>
</dbReference>
<comment type="caution">
    <text evidence="8">The sequence shown here is derived from an EMBL/GenBank/DDBJ whole genome shotgun (WGS) entry which is preliminary data.</text>
</comment>
<dbReference type="Gene3D" id="2.130.10.10">
    <property type="entry name" value="YVTN repeat-like/Quinoprotein amine dehydrogenase"/>
    <property type="match status" value="2"/>
</dbReference>
<dbReference type="InterPro" id="IPR001627">
    <property type="entry name" value="Semap_dom"/>
</dbReference>
<dbReference type="GO" id="GO:0008360">
    <property type="term" value="P:regulation of cell shape"/>
    <property type="evidence" value="ECO:0007669"/>
    <property type="project" value="TreeGrafter"/>
</dbReference>
<keyword evidence="3" id="KW-1015">Disulfide bond</keyword>
<evidence type="ECO:0000313" key="9">
    <source>
        <dbReference type="Proteomes" id="UP001311232"/>
    </source>
</evidence>
<evidence type="ECO:0000256" key="5">
    <source>
        <dbReference type="SAM" id="SignalP"/>
    </source>
</evidence>
<feature type="domain" description="PSI" evidence="6">
    <location>
        <begin position="434"/>
        <end position="483"/>
    </location>
</feature>
<name>A0AAV9S1C8_9TELE</name>
<dbReference type="PANTHER" id="PTHR22625">
    <property type="entry name" value="PLEXIN"/>
    <property type="match status" value="1"/>
</dbReference>
<evidence type="ECO:0000259" key="6">
    <source>
        <dbReference type="SMART" id="SM00423"/>
    </source>
</evidence>
<proteinExistence type="predicted"/>
<dbReference type="GO" id="GO:0050772">
    <property type="term" value="P:positive regulation of axonogenesis"/>
    <property type="evidence" value="ECO:0007669"/>
    <property type="project" value="TreeGrafter"/>
</dbReference>
<evidence type="ECO:0000313" key="8">
    <source>
        <dbReference type="EMBL" id="KAK5615150.1"/>
    </source>
</evidence>
<dbReference type="Pfam" id="PF01437">
    <property type="entry name" value="PSI"/>
    <property type="match status" value="1"/>
</dbReference>
<evidence type="ECO:0000259" key="7">
    <source>
        <dbReference type="SMART" id="SM00630"/>
    </source>
</evidence>
<dbReference type="AlphaFoldDB" id="A0AAV9S1C8"/>
<dbReference type="InterPro" id="IPR036352">
    <property type="entry name" value="Semap_dom_sf"/>
</dbReference>
<protein>
    <recommendedName>
        <fullName evidence="10">Plexin-C1-like</fullName>
    </recommendedName>
</protein>
<dbReference type="InterPro" id="IPR002165">
    <property type="entry name" value="Plexin_repeat"/>
</dbReference>
<dbReference type="InterPro" id="IPR013783">
    <property type="entry name" value="Ig-like_fold"/>
</dbReference>
<keyword evidence="9" id="KW-1185">Reference proteome</keyword>
<dbReference type="Gene3D" id="2.60.40.10">
    <property type="entry name" value="Immunoglobulins"/>
    <property type="match status" value="1"/>
</dbReference>
<keyword evidence="4" id="KW-0325">Glycoprotein</keyword>
<reference evidence="8 9" key="1">
    <citation type="submission" date="2021-06" db="EMBL/GenBank/DDBJ databases">
        <authorList>
            <person name="Palmer J.M."/>
        </authorList>
    </citation>
    <scope>NUCLEOTIDE SEQUENCE [LARGE SCALE GENOMIC DNA]</scope>
    <source>
        <strain evidence="8 9">MEX-2019</strain>
        <tissue evidence="8">Muscle</tissue>
    </source>
</reference>
<dbReference type="InterPro" id="IPR031148">
    <property type="entry name" value="Plexin"/>
</dbReference>
<dbReference type="EMBL" id="JAHHUM010000998">
    <property type="protein sequence ID" value="KAK5615150.1"/>
    <property type="molecule type" value="Genomic_DNA"/>
</dbReference>
<dbReference type="GO" id="GO:0017154">
    <property type="term" value="F:semaphorin receptor activity"/>
    <property type="evidence" value="ECO:0007669"/>
    <property type="project" value="InterPro"/>
</dbReference>
<evidence type="ECO:0000256" key="2">
    <source>
        <dbReference type="ARBA" id="ARBA00023136"/>
    </source>
</evidence>
<dbReference type="InterPro" id="IPR015943">
    <property type="entry name" value="WD40/YVTN_repeat-like_dom_sf"/>
</dbReference>
<feature type="domain" description="Sema" evidence="7">
    <location>
        <begin position="31"/>
        <end position="416"/>
    </location>
</feature>
<comment type="subcellular location">
    <subcellularLocation>
        <location evidence="1">Membrane</location>
    </subcellularLocation>
</comment>
<dbReference type="SUPFAM" id="SSF103575">
    <property type="entry name" value="Plexin repeat"/>
    <property type="match status" value="1"/>
</dbReference>
<keyword evidence="2" id="KW-0472">Membrane</keyword>
<sequence length="554" mass="61921">MILLLCLFYSVWVELAWSQEEDEGFSFDGNIQQVAVAGNYFYIATEDKLYQLSHNLTLIHSLTLRGILKNEDPMGNEDFYRVSEKVFNATFSINVLLPFIGNETAASCGLTDNSCGYCEVLDLKNISKVLYREHIQVGPLRSSSGSVSFLVDVKKDSTHKETYILTAIQNQRDKSEEIKCMSDLVTINLHDTGHTGIGGIFSLSDRSGNTPGIQTKADVEFVDGFQINSTVYLFSNVASGAKTNKVRLIWLQAEISKTQTLKSLHGATLRTSNGDEGSRLLASSVIPGGQQVLWSGVFSLDGGETNTELLLFDINPDQRIKPFTDPDFYYTSIKPNNPSEPKTLKPEVVLLKHNYMTSVTVVRQRGWMVFFIGTADGLLIKLGVDMNYQPTCPKVLYRASGEHKVFSRIHLAQVDQKHVYLQFKNKIMRVPVSKCNVLRNVKDCLSAQDPHCVWCVSEDSCTFEDHCTDSEWLSIPNESQKSMFSHHVVKDSSGKIKLMILTHLTVQQKIPDITSITPSVVSLHGKNHARLSGYNLSNVIGVRILTRMDCSPQE</sequence>
<dbReference type="SMART" id="SM00630">
    <property type="entry name" value="Sema"/>
    <property type="match status" value="1"/>
</dbReference>
<evidence type="ECO:0000256" key="3">
    <source>
        <dbReference type="ARBA" id="ARBA00023157"/>
    </source>
</evidence>
<dbReference type="GO" id="GO:0007162">
    <property type="term" value="P:negative regulation of cell adhesion"/>
    <property type="evidence" value="ECO:0007669"/>
    <property type="project" value="TreeGrafter"/>
</dbReference>
<feature type="signal peptide" evidence="5">
    <location>
        <begin position="1"/>
        <end position="18"/>
    </location>
</feature>
<gene>
    <name evidence="8" type="ORF">CRENBAI_005105</name>
</gene>
<dbReference type="PANTHER" id="PTHR22625:SF4">
    <property type="entry name" value="PLEXIN-C1"/>
    <property type="match status" value="1"/>
</dbReference>
<keyword evidence="5" id="KW-0732">Signal</keyword>
<organism evidence="8 9">
    <name type="scientific">Crenichthys baileyi</name>
    <name type="common">White River springfish</name>
    <dbReference type="NCBI Taxonomy" id="28760"/>
    <lineage>
        <taxon>Eukaryota</taxon>
        <taxon>Metazoa</taxon>
        <taxon>Chordata</taxon>
        <taxon>Craniata</taxon>
        <taxon>Vertebrata</taxon>
        <taxon>Euteleostomi</taxon>
        <taxon>Actinopterygii</taxon>
        <taxon>Neopterygii</taxon>
        <taxon>Teleostei</taxon>
        <taxon>Neoteleostei</taxon>
        <taxon>Acanthomorphata</taxon>
        <taxon>Ovalentaria</taxon>
        <taxon>Atherinomorphae</taxon>
        <taxon>Cyprinodontiformes</taxon>
        <taxon>Goodeidae</taxon>
        <taxon>Crenichthys</taxon>
    </lineage>
</organism>